<dbReference type="Pfam" id="PF12756">
    <property type="entry name" value="zf-C2H2_2"/>
    <property type="match status" value="1"/>
</dbReference>
<proteinExistence type="inferred from homology"/>
<evidence type="ECO:0000259" key="11">
    <source>
        <dbReference type="PROSITE" id="PS50157"/>
    </source>
</evidence>
<comment type="similarity">
    <text evidence="8">Belongs to the REI1 family.</text>
</comment>
<accession>A0A1Y2I2S3</accession>
<dbReference type="GO" id="GO:0003676">
    <property type="term" value="F:nucleic acid binding"/>
    <property type="evidence" value="ECO:0007669"/>
    <property type="project" value="InterPro"/>
</dbReference>
<evidence type="ECO:0000256" key="5">
    <source>
        <dbReference type="ARBA" id="ARBA00022737"/>
    </source>
</evidence>
<evidence type="ECO:0000256" key="9">
    <source>
        <dbReference type="PROSITE-ProRule" id="PRU00042"/>
    </source>
</evidence>
<dbReference type="InterPro" id="IPR041661">
    <property type="entry name" value="ZN622/Rei1/Reh1_Znf-C2H2"/>
</dbReference>
<gene>
    <name evidence="12" type="ORF">BCR44DRAFT_1424729</name>
</gene>
<evidence type="ECO:0000256" key="7">
    <source>
        <dbReference type="ARBA" id="ARBA00022833"/>
    </source>
</evidence>
<comment type="subcellular location">
    <subcellularLocation>
        <location evidence="1">Cytoplasm</location>
    </subcellularLocation>
</comment>
<keyword evidence="13" id="KW-1185">Reference proteome</keyword>
<dbReference type="InterPro" id="IPR022755">
    <property type="entry name" value="Znf_C2H2_jaz"/>
</dbReference>
<evidence type="ECO:0000256" key="4">
    <source>
        <dbReference type="ARBA" id="ARBA00022723"/>
    </source>
</evidence>
<keyword evidence="2" id="KW-0963">Cytoplasm</keyword>
<reference evidence="12 13" key="1">
    <citation type="submission" date="2016-07" db="EMBL/GenBank/DDBJ databases">
        <title>Pervasive Adenine N6-methylation of Active Genes in Fungi.</title>
        <authorList>
            <consortium name="DOE Joint Genome Institute"/>
            <person name="Mondo S.J."/>
            <person name="Dannebaum R.O."/>
            <person name="Kuo R.C."/>
            <person name="Labutti K."/>
            <person name="Haridas S."/>
            <person name="Kuo A."/>
            <person name="Salamov A."/>
            <person name="Ahrendt S.R."/>
            <person name="Lipzen A."/>
            <person name="Sullivan W."/>
            <person name="Andreopoulos W.B."/>
            <person name="Clum A."/>
            <person name="Lindquist E."/>
            <person name="Daum C."/>
            <person name="Ramamoorthy G.K."/>
            <person name="Gryganskyi A."/>
            <person name="Culley D."/>
            <person name="Magnuson J.K."/>
            <person name="James T.Y."/>
            <person name="O'Malley M.A."/>
            <person name="Stajich J.E."/>
            <person name="Spatafora J.W."/>
            <person name="Visel A."/>
            <person name="Grigoriev I.V."/>
        </authorList>
    </citation>
    <scope>NUCLEOTIDE SEQUENCE [LARGE SCALE GENOMIC DNA]</scope>
    <source>
        <strain evidence="12 13">PL171</strain>
    </source>
</reference>
<evidence type="ECO:0000256" key="10">
    <source>
        <dbReference type="SAM" id="MobiDB-lite"/>
    </source>
</evidence>
<dbReference type="PANTHER" id="PTHR13182">
    <property type="entry name" value="ZINC FINGER PROTEIN 622"/>
    <property type="match status" value="1"/>
</dbReference>
<dbReference type="InterPro" id="IPR040025">
    <property type="entry name" value="Znf622/Rei1/Reh1"/>
</dbReference>
<protein>
    <submittedName>
        <fullName evidence="12">C2H2 type zinc-finger-domain-containing protein</fullName>
    </submittedName>
</protein>
<evidence type="ECO:0000256" key="1">
    <source>
        <dbReference type="ARBA" id="ARBA00004496"/>
    </source>
</evidence>
<keyword evidence="4" id="KW-0479">Metal-binding</keyword>
<dbReference type="InterPro" id="IPR003604">
    <property type="entry name" value="Matrin/U1-like-C_Znf_C2H2"/>
</dbReference>
<dbReference type="OrthoDB" id="19329at2759"/>
<feature type="domain" description="C2H2-type" evidence="11">
    <location>
        <begin position="55"/>
        <end position="84"/>
    </location>
</feature>
<organism evidence="12 13">
    <name type="scientific">Catenaria anguillulae PL171</name>
    <dbReference type="NCBI Taxonomy" id="765915"/>
    <lineage>
        <taxon>Eukaryota</taxon>
        <taxon>Fungi</taxon>
        <taxon>Fungi incertae sedis</taxon>
        <taxon>Blastocladiomycota</taxon>
        <taxon>Blastocladiomycetes</taxon>
        <taxon>Blastocladiales</taxon>
        <taxon>Catenariaceae</taxon>
        <taxon>Catenaria</taxon>
    </lineage>
</organism>
<keyword evidence="5" id="KW-0677">Repeat</keyword>
<dbReference type="GO" id="GO:0042273">
    <property type="term" value="P:ribosomal large subunit biogenesis"/>
    <property type="evidence" value="ECO:0007669"/>
    <property type="project" value="TreeGrafter"/>
</dbReference>
<dbReference type="GO" id="GO:0030687">
    <property type="term" value="C:preribosome, large subunit precursor"/>
    <property type="evidence" value="ECO:0007669"/>
    <property type="project" value="TreeGrafter"/>
</dbReference>
<dbReference type="GO" id="GO:0008270">
    <property type="term" value="F:zinc ion binding"/>
    <property type="evidence" value="ECO:0007669"/>
    <property type="project" value="UniProtKB-KW"/>
</dbReference>
<dbReference type="Proteomes" id="UP000193411">
    <property type="component" value="Unassembled WGS sequence"/>
</dbReference>
<keyword evidence="6 9" id="KW-0863">Zinc-finger</keyword>
<dbReference type="SMART" id="SM00355">
    <property type="entry name" value="ZnF_C2H2"/>
    <property type="match status" value="2"/>
</dbReference>
<feature type="region of interest" description="Disordered" evidence="10">
    <location>
        <begin position="100"/>
        <end position="123"/>
    </location>
</feature>
<dbReference type="PANTHER" id="PTHR13182:SF8">
    <property type="entry name" value="CYTOPLASMIC 60S SUBUNIT BIOGENESIS FACTOR ZNF622"/>
    <property type="match status" value="1"/>
</dbReference>
<dbReference type="Gene3D" id="3.30.160.60">
    <property type="entry name" value="Classic Zinc Finger"/>
    <property type="match status" value="1"/>
</dbReference>
<dbReference type="SMART" id="SM00451">
    <property type="entry name" value="ZnF_U1"/>
    <property type="match status" value="1"/>
</dbReference>
<dbReference type="GO" id="GO:0005737">
    <property type="term" value="C:cytoplasm"/>
    <property type="evidence" value="ECO:0007669"/>
    <property type="project" value="UniProtKB-SubCell"/>
</dbReference>
<dbReference type="Pfam" id="PF12171">
    <property type="entry name" value="zf-C2H2_jaz"/>
    <property type="match status" value="1"/>
</dbReference>
<comment type="caution">
    <text evidence="12">The sequence shown here is derived from an EMBL/GenBank/DDBJ whole genome shotgun (WGS) entry which is preliminary data.</text>
</comment>
<evidence type="ECO:0000313" key="13">
    <source>
        <dbReference type="Proteomes" id="UP000193411"/>
    </source>
</evidence>
<evidence type="ECO:0000256" key="3">
    <source>
        <dbReference type="ARBA" id="ARBA00022517"/>
    </source>
</evidence>
<dbReference type="AlphaFoldDB" id="A0A1Y2I2S3"/>
<dbReference type="InterPro" id="IPR036236">
    <property type="entry name" value="Znf_C2H2_sf"/>
</dbReference>
<dbReference type="EMBL" id="MCFL01000003">
    <property type="protein sequence ID" value="ORZ40263.1"/>
    <property type="molecule type" value="Genomic_DNA"/>
</dbReference>
<dbReference type="SUPFAM" id="SSF57667">
    <property type="entry name" value="beta-beta-alpha zinc fingers"/>
    <property type="match status" value="2"/>
</dbReference>
<keyword evidence="7" id="KW-0862">Zinc</keyword>
<evidence type="ECO:0000256" key="6">
    <source>
        <dbReference type="ARBA" id="ARBA00022771"/>
    </source>
</evidence>
<evidence type="ECO:0000256" key="2">
    <source>
        <dbReference type="ARBA" id="ARBA00022490"/>
    </source>
</evidence>
<dbReference type="PROSITE" id="PS50157">
    <property type="entry name" value="ZINC_FINGER_C2H2_2"/>
    <property type="match status" value="1"/>
</dbReference>
<evidence type="ECO:0000313" key="12">
    <source>
        <dbReference type="EMBL" id="ORZ40263.1"/>
    </source>
</evidence>
<dbReference type="InterPro" id="IPR013087">
    <property type="entry name" value="Znf_C2H2_type"/>
</dbReference>
<evidence type="ECO:0000256" key="8">
    <source>
        <dbReference type="ARBA" id="ARBA00034126"/>
    </source>
</evidence>
<dbReference type="PROSITE" id="PS00028">
    <property type="entry name" value="ZINC_FINGER_C2H2_1"/>
    <property type="match status" value="1"/>
</dbReference>
<dbReference type="STRING" id="765915.A0A1Y2I2S3"/>
<name>A0A1Y2I2S3_9FUNG</name>
<sequence length="376" mass="41951">MASAAPSGYSFTCMSYNLKRKVAELAPVTAEEFAQRVLSRQAADRSQAEDAQLGFTCNLCNKTYANENGYRNHIASKKHKERAAAADIDTEQYPTALLTRQPKKGGKAVPEVSPATVESPNELEQEQADVEAMIEKKLAEAVKLELNDCLFCPLKLPTMEDALDHMATHHSFFIPDIDYLVDLPGLLTYLGEKVSVGNACLWCYSPYRTGHTEKTAKGLFKSLTDVRKHMCDKGHCKILYEDGADIEIADYYDFSSTWEGVDDVGADGDADASVAAGAMTVDAESSQLILPSGKALGHRELRVYYKQNVRKPSAADAQAIVHVSDRYKSLGAYAEEVQKMELRVTKDLERRKQYYQMGLGMRHNKLQKHFREQVLY</sequence>
<keyword evidence="3" id="KW-0690">Ribosome biogenesis</keyword>